<evidence type="ECO:0000313" key="1">
    <source>
        <dbReference type="EMBL" id="OJX57674.1"/>
    </source>
</evidence>
<protein>
    <submittedName>
        <fullName evidence="1">Uncharacterized protein</fullName>
    </submittedName>
</protein>
<gene>
    <name evidence="1" type="ORF">BGO89_06800</name>
</gene>
<accession>A0A1M3KYT7</accession>
<evidence type="ECO:0000313" key="2">
    <source>
        <dbReference type="Proteomes" id="UP000184233"/>
    </source>
</evidence>
<comment type="caution">
    <text evidence="1">The sequence shown here is derived from an EMBL/GenBank/DDBJ whole genome shotgun (WGS) entry which is preliminary data.</text>
</comment>
<reference evidence="1 2" key="1">
    <citation type="submission" date="2016-09" db="EMBL/GenBank/DDBJ databases">
        <title>Genome-resolved meta-omics ties microbial dynamics to process performance in biotechnology for thiocyanate degradation.</title>
        <authorList>
            <person name="Kantor R.S."/>
            <person name="Huddy R.J."/>
            <person name="Iyer R."/>
            <person name="Thomas B.C."/>
            <person name="Brown C.T."/>
            <person name="Anantharaman K."/>
            <person name="Tringe S."/>
            <person name="Hettich R.L."/>
            <person name="Harrison S.T."/>
            <person name="Banfield J.F."/>
        </authorList>
    </citation>
    <scope>NUCLEOTIDE SEQUENCE [LARGE SCALE GENOMIC DNA]</scope>
    <source>
        <strain evidence="1">59-99</strain>
    </source>
</reference>
<organism evidence="1 2">
    <name type="scientific">Candidatus Kapaibacterium thiocyanatum</name>
    <dbReference type="NCBI Taxonomy" id="1895771"/>
    <lineage>
        <taxon>Bacteria</taxon>
        <taxon>Pseudomonadati</taxon>
        <taxon>Candidatus Kapaibacteriota</taxon>
        <taxon>Candidatus Kapaibacteriia</taxon>
        <taxon>Candidatus Kapaibacteriales</taxon>
        <taxon>Candidatus Kapaibacteriaceae</taxon>
        <taxon>Candidatus Kapaibacterium</taxon>
    </lineage>
</organism>
<dbReference type="Proteomes" id="UP000184233">
    <property type="component" value="Unassembled WGS sequence"/>
</dbReference>
<dbReference type="STRING" id="1895771.BGO89_06800"/>
<dbReference type="AlphaFoldDB" id="A0A1M3KYT7"/>
<sequence>MTGRMLEARTNVTHVRMECYAIAEGMAARRMTDTDASHERLVICMACPDLNALSARCRRCGCPVRLKTRDPQERCPEGHW</sequence>
<name>A0A1M3KYT7_9BACT</name>
<proteinExistence type="predicted"/>
<dbReference type="EMBL" id="MKVH01000021">
    <property type="protein sequence ID" value="OJX57674.1"/>
    <property type="molecule type" value="Genomic_DNA"/>
</dbReference>